<accession>A0A7Y0Q935</accession>
<dbReference type="Proteomes" id="UP000568664">
    <property type="component" value="Unassembled WGS sequence"/>
</dbReference>
<dbReference type="SUPFAM" id="SSF63829">
    <property type="entry name" value="Calcium-dependent phosphotriesterase"/>
    <property type="match status" value="1"/>
</dbReference>
<dbReference type="AlphaFoldDB" id="A0A7Y0Q935"/>
<sequence length="409" mass="45843">MKQQQLSIINIIPAALSLIVAISPTPAVSSEQEQITEQLCSTCHRVSNLKRSSGYSKAHWEKLVSYMVNNTNSQLSAELGEFLANKYPVNNKRASQVVDGDFKLQFNYWQVPTLGQRARDPVQGKDGIIWWVGQWGNILGRLDPISGEMKEYTLPAGTYPHSVTLDENLTPWFLGNKNGTVGYLDLDTKKFQVFNMPDENARDPHTGVFDHKGIFWFTLQHSNMIGKLDPKSGDIRLVSLPTKKSKPYGIKVDSTGTPWVSCNGSNCLVKVDKNTMALTEIKLPGENTHTRRLAITPDDMVYYVNSGMGKLGRYNPTTGKITEWDNPSGSDSHPYAIEYADGAIWFNESAKRPETLVRFDLTTETMQSWQIPSKEGVYAGLIRHMRMGNKGLIIHQTATNQLAEITWSK</sequence>
<proteinExistence type="predicted"/>
<keyword evidence="3" id="KW-1185">Reference proteome</keyword>
<keyword evidence="1" id="KW-0732">Signal</keyword>
<dbReference type="PANTHER" id="PTHR40274:SF3">
    <property type="entry name" value="VIRGINIAMYCIN B LYASE"/>
    <property type="match status" value="1"/>
</dbReference>
<dbReference type="Gene3D" id="2.130.10.10">
    <property type="entry name" value="YVTN repeat-like/Quinoprotein amine dehydrogenase"/>
    <property type="match status" value="2"/>
</dbReference>
<dbReference type="Pfam" id="PF24684">
    <property type="entry name" value="Vgb_lyase"/>
    <property type="match status" value="1"/>
</dbReference>
<dbReference type="InterPro" id="IPR051344">
    <property type="entry name" value="Vgb"/>
</dbReference>
<gene>
    <name evidence="2" type="ORF">HII17_14585</name>
</gene>
<feature type="chain" id="PRO_5031549216" evidence="1">
    <location>
        <begin position="30"/>
        <end position="409"/>
    </location>
</feature>
<dbReference type="EMBL" id="JABBXH010000004">
    <property type="protein sequence ID" value="NMP32780.1"/>
    <property type="molecule type" value="Genomic_DNA"/>
</dbReference>
<reference evidence="2 3" key="1">
    <citation type="submission" date="2020-04" db="EMBL/GenBank/DDBJ databases">
        <title>Thalassotalea sp. M1531, isolated from the surface of marine red alga.</title>
        <authorList>
            <person name="Pang L."/>
            <person name="Lu D.-C."/>
        </authorList>
    </citation>
    <scope>NUCLEOTIDE SEQUENCE [LARGE SCALE GENOMIC DNA]</scope>
    <source>
        <strain evidence="2 3">M1531</strain>
    </source>
</reference>
<evidence type="ECO:0000313" key="2">
    <source>
        <dbReference type="EMBL" id="NMP32780.1"/>
    </source>
</evidence>
<dbReference type="InterPro" id="IPR015943">
    <property type="entry name" value="WD40/YVTN_repeat-like_dom_sf"/>
</dbReference>
<evidence type="ECO:0000313" key="3">
    <source>
        <dbReference type="Proteomes" id="UP000568664"/>
    </source>
</evidence>
<organism evidence="2 3">
    <name type="scientific">Thalassotalea algicola</name>
    <dbReference type="NCBI Taxonomy" id="2716224"/>
    <lineage>
        <taxon>Bacteria</taxon>
        <taxon>Pseudomonadati</taxon>
        <taxon>Pseudomonadota</taxon>
        <taxon>Gammaproteobacteria</taxon>
        <taxon>Alteromonadales</taxon>
        <taxon>Colwelliaceae</taxon>
        <taxon>Thalassotalea</taxon>
    </lineage>
</organism>
<dbReference type="RefSeq" id="WP_169076079.1">
    <property type="nucleotide sequence ID" value="NZ_JABBXH010000004.1"/>
</dbReference>
<dbReference type="PANTHER" id="PTHR40274">
    <property type="entry name" value="VIRGINIAMYCIN B LYASE"/>
    <property type="match status" value="1"/>
</dbReference>
<name>A0A7Y0Q935_9GAMM</name>
<comment type="caution">
    <text evidence="2">The sequence shown here is derived from an EMBL/GenBank/DDBJ whole genome shotgun (WGS) entry which is preliminary data.</text>
</comment>
<evidence type="ECO:0000256" key="1">
    <source>
        <dbReference type="SAM" id="SignalP"/>
    </source>
</evidence>
<feature type="signal peptide" evidence="1">
    <location>
        <begin position="1"/>
        <end position="29"/>
    </location>
</feature>
<protein>
    <submittedName>
        <fullName evidence="2">Cytochrome C</fullName>
    </submittedName>
</protein>